<sequence>MQIILASAKIMNTATNVQLPNTTQPRFGTEANKFALELNERSVEELQEQLKCSKSLAQETKQRYADFFNEQAKIPAILAYYGQAYKCLKAENFKPEDYLFAAEKLWILSFLYGVLRPTDRIHPYRLEGKMKLNCNDEQNMFEYWKPILTDVLINSVKADDGILVHLATEEYQHLFDWKRILKEVHVVQPLFKVKAGDKLKNVTVYAKSCRGAMTRFIIENKLKKTKELLNFEYEGFQFANHDLSSLNQSTGLTELLWTL</sequence>
<proteinExistence type="inferred from homology"/>
<reference evidence="3 4" key="1">
    <citation type="submission" date="2014-07" db="EMBL/GenBank/DDBJ databases">
        <authorList>
            <person name="McCorrison J."/>
            <person name="Sanka R."/>
            <person name="Torralba M."/>
            <person name="Gillis M."/>
            <person name="Haft D.H."/>
            <person name="Methe B."/>
            <person name="Sutton G."/>
            <person name="Nelson K.E."/>
        </authorList>
    </citation>
    <scope>NUCLEOTIDE SEQUENCE [LARGE SCALE GENOMIC DNA]</scope>
    <source>
        <strain evidence="3 4">DNF00882</strain>
    </source>
</reference>
<evidence type="ECO:0000313" key="4">
    <source>
        <dbReference type="Proteomes" id="UP000029538"/>
    </source>
</evidence>
<dbReference type="InterPro" id="IPR005583">
    <property type="entry name" value="YaaA"/>
</dbReference>
<comment type="similarity">
    <text evidence="1">Belongs to the UPF0246 family.</text>
</comment>
<feature type="coiled-coil region" evidence="2">
    <location>
        <begin position="36"/>
        <end position="63"/>
    </location>
</feature>
<dbReference type="Pfam" id="PF03883">
    <property type="entry name" value="H2O2_YaaD"/>
    <property type="match status" value="1"/>
</dbReference>
<dbReference type="EMBL" id="JRNR01000013">
    <property type="protein sequence ID" value="KGF50096.1"/>
    <property type="molecule type" value="Genomic_DNA"/>
</dbReference>
<comment type="caution">
    <text evidence="3">The sequence shown here is derived from an EMBL/GenBank/DDBJ whole genome shotgun (WGS) entry which is preliminary data.</text>
</comment>
<dbReference type="PANTHER" id="PTHR30283:SF4">
    <property type="entry name" value="PEROXIDE STRESS RESISTANCE PROTEIN YAAA"/>
    <property type="match status" value="1"/>
</dbReference>
<dbReference type="Proteomes" id="UP000029538">
    <property type="component" value="Unassembled WGS sequence"/>
</dbReference>
<dbReference type="GO" id="GO:0033194">
    <property type="term" value="P:response to hydroperoxide"/>
    <property type="evidence" value="ECO:0007669"/>
    <property type="project" value="TreeGrafter"/>
</dbReference>
<dbReference type="HAMAP" id="MF_00652">
    <property type="entry name" value="UPF0246"/>
    <property type="match status" value="1"/>
</dbReference>
<evidence type="ECO:0000256" key="1">
    <source>
        <dbReference type="HAMAP-Rule" id="MF_00652"/>
    </source>
</evidence>
<dbReference type="RefSeq" id="WP_004356484.1">
    <property type="nucleotide sequence ID" value="NZ_JRNR01000013.1"/>
</dbReference>
<gene>
    <name evidence="3" type="ORF">HMPREF0654_02520</name>
</gene>
<protein>
    <recommendedName>
        <fullName evidence="1">UPF0246 protein HMPREF0654_02520</fullName>
    </recommendedName>
</protein>
<organism evidence="3 4">
    <name type="scientific">Prevotella disiens DNF00882</name>
    <dbReference type="NCBI Taxonomy" id="1401075"/>
    <lineage>
        <taxon>Bacteria</taxon>
        <taxon>Pseudomonadati</taxon>
        <taxon>Bacteroidota</taxon>
        <taxon>Bacteroidia</taxon>
        <taxon>Bacteroidales</taxon>
        <taxon>Prevotellaceae</taxon>
        <taxon>Prevotella</taxon>
    </lineage>
</organism>
<evidence type="ECO:0000313" key="3">
    <source>
        <dbReference type="EMBL" id="KGF50096.1"/>
    </source>
</evidence>
<name>A0A096ATM6_9BACT</name>
<dbReference type="GO" id="GO:0005829">
    <property type="term" value="C:cytosol"/>
    <property type="evidence" value="ECO:0007669"/>
    <property type="project" value="TreeGrafter"/>
</dbReference>
<dbReference type="PANTHER" id="PTHR30283">
    <property type="entry name" value="PEROXIDE STRESS RESPONSE PROTEIN YAAA"/>
    <property type="match status" value="1"/>
</dbReference>
<dbReference type="AlphaFoldDB" id="A0A096ATM6"/>
<keyword evidence="2" id="KW-0175">Coiled coil</keyword>
<accession>A0A096ATM6</accession>
<evidence type="ECO:0000256" key="2">
    <source>
        <dbReference type="SAM" id="Coils"/>
    </source>
</evidence>